<protein>
    <submittedName>
        <fullName evidence="2">Uncharacterized protein</fullName>
    </submittedName>
</protein>
<organism evidence="2 3">
    <name type="scientific">Symbiodinium necroappetens</name>
    <dbReference type="NCBI Taxonomy" id="1628268"/>
    <lineage>
        <taxon>Eukaryota</taxon>
        <taxon>Sar</taxon>
        <taxon>Alveolata</taxon>
        <taxon>Dinophyceae</taxon>
        <taxon>Suessiales</taxon>
        <taxon>Symbiodiniaceae</taxon>
        <taxon>Symbiodinium</taxon>
    </lineage>
</organism>
<feature type="region of interest" description="Disordered" evidence="1">
    <location>
        <begin position="239"/>
        <end position="266"/>
    </location>
</feature>
<evidence type="ECO:0000256" key="1">
    <source>
        <dbReference type="SAM" id="MobiDB-lite"/>
    </source>
</evidence>
<dbReference type="Proteomes" id="UP000601435">
    <property type="component" value="Unassembled WGS sequence"/>
</dbReference>
<reference evidence="2" key="1">
    <citation type="submission" date="2021-02" db="EMBL/GenBank/DDBJ databases">
        <authorList>
            <person name="Dougan E. K."/>
            <person name="Rhodes N."/>
            <person name="Thang M."/>
            <person name="Chan C."/>
        </authorList>
    </citation>
    <scope>NUCLEOTIDE SEQUENCE</scope>
</reference>
<comment type="caution">
    <text evidence="2">The sequence shown here is derived from an EMBL/GenBank/DDBJ whole genome shotgun (WGS) entry which is preliminary data.</text>
</comment>
<feature type="compositionally biased region" description="Basic and acidic residues" evidence="1">
    <location>
        <begin position="254"/>
        <end position="266"/>
    </location>
</feature>
<dbReference type="OrthoDB" id="408269at2759"/>
<keyword evidence="3" id="KW-1185">Reference proteome</keyword>
<accession>A0A812RLM8</accession>
<feature type="region of interest" description="Disordered" evidence="1">
    <location>
        <begin position="187"/>
        <end position="226"/>
    </location>
</feature>
<name>A0A812RLM8_9DINO</name>
<proteinExistence type="predicted"/>
<evidence type="ECO:0000313" key="3">
    <source>
        <dbReference type="Proteomes" id="UP000601435"/>
    </source>
</evidence>
<dbReference type="EMBL" id="CAJNJA010019390">
    <property type="protein sequence ID" value="CAE7444686.1"/>
    <property type="molecule type" value="Genomic_DNA"/>
</dbReference>
<feature type="compositionally biased region" description="Basic and acidic residues" evidence="1">
    <location>
        <begin position="197"/>
        <end position="216"/>
    </location>
</feature>
<dbReference type="AlphaFoldDB" id="A0A812RLM8"/>
<evidence type="ECO:0000313" key="2">
    <source>
        <dbReference type="EMBL" id="CAE7444686.1"/>
    </source>
</evidence>
<gene>
    <name evidence="2" type="ORF">SNEC2469_LOCUS12237</name>
</gene>
<sequence length="266" mass="29415">MLHLDGSQPEHGARLPADTFSGQSGNCISAAVMRLDTLAQDSDREAQVETLVEASNKFAKRCRWTHIDTRHNMEDHGGVSAAGHQGRISAVAGWLSKAEGALHIMQISCDTRAQRPELQNSEWYLELQRYADSWWTAFLGESRIACRAATSAGACATEPASSGRLSLSRVSRVFSLSNIRLQLQTSRGSGRGRWRRRGGEREGERERERGRGREGEGEGEIAQVRTDISQQIAKSIGIFRRGVLTESPKSSSPETREDGGFRFKPF</sequence>